<dbReference type="EC" id="3.1.1.24" evidence="2"/>
<dbReference type="InterPro" id="IPR029058">
    <property type="entry name" value="AB_hydrolase_fold"/>
</dbReference>
<dbReference type="GO" id="GO:0047570">
    <property type="term" value="F:3-oxoadipate enol-lactonase activity"/>
    <property type="evidence" value="ECO:0007669"/>
    <property type="project" value="UniProtKB-EC"/>
</dbReference>
<evidence type="ECO:0000313" key="2">
    <source>
        <dbReference type="EMBL" id="MDQ0675103.1"/>
    </source>
</evidence>
<dbReference type="RefSeq" id="WP_306637150.1">
    <property type="nucleotide sequence ID" value="NZ_JAUSXB010000001.1"/>
</dbReference>
<dbReference type="Gene3D" id="3.40.50.1820">
    <property type="entry name" value="alpha/beta hydrolase"/>
    <property type="match status" value="1"/>
</dbReference>
<evidence type="ECO:0000313" key="3">
    <source>
        <dbReference type="Proteomes" id="UP001236806"/>
    </source>
</evidence>
<comment type="caution">
    <text evidence="2">The sequence shown here is derived from an EMBL/GenBank/DDBJ whole genome shotgun (WGS) entry which is preliminary data.</text>
</comment>
<dbReference type="PANTHER" id="PTHR43798">
    <property type="entry name" value="MONOACYLGLYCEROL LIPASE"/>
    <property type="match status" value="1"/>
</dbReference>
<dbReference type="SUPFAM" id="SSF53474">
    <property type="entry name" value="alpha/beta-Hydrolases"/>
    <property type="match status" value="1"/>
</dbReference>
<organism evidence="2 3">
    <name type="scientific">Pseudarthrobacter siccitolerans</name>
    <dbReference type="NCBI Taxonomy" id="861266"/>
    <lineage>
        <taxon>Bacteria</taxon>
        <taxon>Bacillati</taxon>
        <taxon>Actinomycetota</taxon>
        <taxon>Actinomycetes</taxon>
        <taxon>Micrococcales</taxon>
        <taxon>Micrococcaceae</taxon>
        <taxon>Pseudarthrobacter</taxon>
    </lineage>
</organism>
<dbReference type="EMBL" id="JAUSXB010000001">
    <property type="protein sequence ID" value="MDQ0675103.1"/>
    <property type="molecule type" value="Genomic_DNA"/>
</dbReference>
<feature type="domain" description="AB hydrolase-1" evidence="1">
    <location>
        <begin position="23"/>
        <end position="249"/>
    </location>
</feature>
<protein>
    <submittedName>
        <fullName evidence="2">3-oxoadipate enol-lactonase</fullName>
        <ecNumber evidence="2">3.1.1.24</ecNumber>
    </submittedName>
</protein>
<dbReference type="InterPro" id="IPR050266">
    <property type="entry name" value="AB_hydrolase_sf"/>
</dbReference>
<name>A0ABU0PMA4_9MICC</name>
<dbReference type="Pfam" id="PF12697">
    <property type="entry name" value="Abhydrolase_6"/>
    <property type="match status" value="1"/>
</dbReference>
<dbReference type="Proteomes" id="UP001236806">
    <property type="component" value="Unassembled WGS sequence"/>
</dbReference>
<dbReference type="InterPro" id="IPR000073">
    <property type="entry name" value="AB_hydrolase_1"/>
</dbReference>
<keyword evidence="2" id="KW-0378">Hydrolase</keyword>
<gene>
    <name evidence="2" type="ORF">QFZ36_002664</name>
</gene>
<reference evidence="2 3" key="1">
    <citation type="submission" date="2023-07" db="EMBL/GenBank/DDBJ databases">
        <title>Comparative genomics of wheat-associated soil bacteria to identify genetic determinants of phenazine resistance.</title>
        <authorList>
            <person name="Mouncey N."/>
        </authorList>
    </citation>
    <scope>NUCLEOTIDE SEQUENCE [LARGE SCALE GENOMIC DNA]</scope>
    <source>
        <strain evidence="2 3">W1I3</strain>
    </source>
</reference>
<accession>A0ABU0PMA4</accession>
<sequence length="259" mass="27968">MSGGGYNVSVERTSGPHPASGTIVFVNSLATTSSMWDGVVTRLPKDFDVVRFDQRDRGGLLGHSPFSLDDLVSDLFAVLDDENIEEAHIAGVSLGGLVALRSAAVIPHRTKSAVAMCCAARFSKDVWLQRAQQVRAHGVTPLVPQVIDRWFTPDFQQRQPIIVDQHRQMLASTDPTGYAFACDLLAESDVTEDLPAIEVPLLVVSGGADSANPVTDQQLIARNVPSARHEVLNNTAHLAPVSEPELIANLVSEHARLHN</sequence>
<proteinExistence type="predicted"/>
<evidence type="ECO:0000259" key="1">
    <source>
        <dbReference type="Pfam" id="PF12697"/>
    </source>
</evidence>
<keyword evidence="3" id="KW-1185">Reference proteome</keyword>